<proteinExistence type="inferred from homology"/>
<comment type="subcellular location">
    <subcellularLocation>
        <location evidence="1">Cell membrane</location>
        <topology evidence="1">Multi-pass membrane protein</topology>
    </subcellularLocation>
</comment>
<gene>
    <name evidence="10" type="ORF">ACG00X_18470</name>
</gene>
<feature type="domain" description="ABC3 transporter permease C-terminal" evidence="8">
    <location>
        <begin position="267"/>
        <end position="377"/>
    </location>
</feature>
<name>A0ABW7GA63_9BURK</name>
<comment type="similarity">
    <text evidence="6">Belongs to the ABC-4 integral membrane protein family.</text>
</comment>
<evidence type="ECO:0000256" key="6">
    <source>
        <dbReference type="ARBA" id="ARBA00038076"/>
    </source>
</evidence>
<evidence type="ECO:0000313" key="11">
    <source>
        <dbReference type="Proteomes" id="UP001606305"/>
    </source>
</evidence>
<reference evidence="10 11" key="1">
    <citation type="submission" date="2024-09" db="EMBL/GenBank/DDBJ databases">
        <title>Novel species of the genus Pelomonas and Roseateles isolated from streams.</title>
        <authorList>
            <person name="Lu H."/>
        </authorList>
    </citation>
    <scope>NUCLEOTIDE SEQUENCE [LARGE SCALE GENOMIC DNA]</scope>
    <source>
        <strain evidence="10 11">BYS96W</strain>
    </source>
</reference>
<keyword evidence="2" id="KW-1003">Cell membrane</keyword>
<evidence type="ECO:0000259" key="8">
    <source>
        <dbReference type="Pfam" id="PF02687"/>
    </source>
</evidence>
<dbReference type="InterPro" id="IPR050250">
    <property type="entry name" value="Macrolide_Exporter_MacB"/>
</dbReference>
<evidence type="ECO:0000313" key="10">
    <source>
        <dbReference type="EMBL" id="MFG6458825.1"/>
    </source>
</evidence>
<accession>A0ABW7GA63</accession>
<dbReference type="EMBL" id="JBIGIA010000015">
    <property type="protein sequence ID" value="MFG6458825.1"/>
    <property type="molecule type" value="Genomic_DNA"/>
</dbReference>
<feature type="transmembrane region" description="Helical" evidence="7">
    <location>
        <begin position="20"/>
        <end position="42"/>
    </location>
</feature>
<dbReference type="Proteomes" id="UP001606305">
    <property type="component" value="Unassembled WGS sequence"/>
</dbReference>
<dbReference type="RefSeq" id="WP_394490185.1">
    <property type="nucleotide sequence ID" value="NZ_JBIGIA010000015.1"/>
</dbReference>
<keyword evidence="4 7" id="KW-1133">Transmembrane helix</keyword>
<evidence type="ECO:0000256" key="5">
    <source>
        <dbReference type="ARBA" id="ARBA00023136"/>
    </source>
</evidence>
<protein>
    <submittedName>
        <fullName evidence="10">ABC transporter permease</fullName>
    </submittedName>
</protein>
<evidence type="ECO:0000256" key="4">
    <source>
        <dbReference type="ARBA" id="ARBA00022989"/>
    </source>
</evidence>
<organism evidence="10 11">
    <name type="scientific">Pelomonas nitida</name>
    <dbReference type="NCBI Taxonomy" id="3299027"/>
    <lineage>
        <taxon>Bacteria</taxon>
        <taxon>Pseudomonadati</taxon>
        <taxon>Pseudomonadota</taxon>
        <taxon>Betaproteobacteria</taxon>
        <taxon>Burkholderiales</taxon>
        <taxon>Sphaerotilaceae</taxon>
        <taxon>Roseateles</taxon>
    </lineage>
</organism>
<evidence type="ECO:0000256" key="1">
    <source>
        <dbReference type="ARBA" id="ARBA00004651"/>
    </source>
</evidence>
<feature type="transmembrane region" description="Helical" evidence="7">
    <location>
        <begin position="258"/>
        <end position="283"/>
    </location>
</feature>
<feature type="transmembrane region" description="Helical" evidence="7">
    <location>
        <begin position="303"/>
        <end position="328"/>
    </location>
</feature>
<evidence type="ECO:0000256" key="2">
    <source>
        <dbReference type="ARBA" id="ARBA00022475"/>
    </source>
</evidence>
<keyword evidence="11" id="KW-1185">Reference proteome</keyword>
<evidence type="ECO:0000256" key="3">
    <source>
        <dbReference type="ARBA" id="ARBA00022692"/>
    </source>
</evidence>
<sequence length="387" mass="41883">MKELLVVIEQLRRQRLHTLILLASVALTFAAYTVLGSLRYSLDSGEESVSGQRLIITPQSGLMAQLPMAQKARIEALPGVAQVGHATWLGAYYQDQRQMQMVFAVQPQAWLAQHPDMIVKPGVAEAFYAQRDGILVSQGLADRYGWRVGDVVPLGSILFQPPTGEPAWRLRVAGTFTSADNGGGRNFILMHYDTLNEGRSLWRDTVGSFMVTAKPGVSVQGLANEIDAAFATTPDPTNSNTDQAFHSEFFAQFGNVTFMIKAVVAAAFGSLMLVVSSTLALAVRQSTRDIGVLKVLGWSHARVLRLVFWRSGALVWLGSAIGIGAGALFNLLVTRQLSQFMPDVVLPWAVLGEAAVITMLVSVLTGLVPALLALRIRPLQALTVDNG</sequence>
<evidence type="ECO:0000259" key="9">
    <source>
        <dbReference type="Pfam" id="PF12704"/>
    </source>
</evidence>
<feature type="transmembrane region" description="Helical" evidence="7">
    <location>
        <begin position="348"/>
        <end position="374"/>
    </location>
</feature>
<keyword evidence="5 7" id="KW-0472">Membrane</keyword>
<keyword evidence="3 7" id="KW-0812">Transmembrane</keyword>
<dbReference type="PANTHER" id="PTHR30572">
    <property type="entry name" value="MEMBRANE COMPONENT OF TRANSPORTER-RELATED"/>
    <property type="match status" value="1"/>
</dbReference>
<feature type="domain" description="MacB-like periplasmic core" evidence="9">
    <location>
        <begin position="18"/>
        <end position="228"/>
    </location>
</feature>
<dbReference type="Pfam" id="PF12704">
    <property type="entry name" value="MacB_PCD"/>
    <property type="match status" value="1"/>
</dbReference>
<dbReference type="InterPro" id="IPR003838">
    <property type="entry name" value="ABC3_permease_C"/>
</dbReference>
<evidence type="ECO:0000256" key="7">
    <source>
        <dbReference type="SAM" id="Phobius"/>
    </source>
</evidence>
<comment type="caution">
    <text evidence="10">The sequence shown here is derived from an EMBL/GenBank/DDBJ whole genome shotgun (WGS) entry which is preliminary data.</text>
</comment>
<dbReference type="InterPro" id="IPR025857">
    <property type="entry name" value="MacB_PCD"/>
</dbReference>
<dbReference type="Pfam" id="PF02687">
    <property type="entry name" value="FtsX"/>
    <property type="match status" value="1"/>
</dbReference>
<dbReference type="PANTHER" id="PTHR30572:SF4">
    <property type="entry name" value="ABC TRANSPORTER PERMEASE YTRF"/>
    <property type="match status" value="1"/>
</dbReference>